<dbReference type="EMBL" id="QURL01000004">
    <property type="protein sequence ID" value="RFC63736.1"/>
    <property type="molecule type" value="Genomic_DNA"/>
</dbReference>
<dbReference type="SUPFAM" id="SSF56655">
    <property type="entry name" value="Carbohydrate phosphatase"/>
    <property type="match status" value="1"/>
</dbReference>
<dbReference type="PROSITE" id="PS00630">
    <property type="entry name" value="IMP_2"/>
    <property type="match status" value="1"/>
</dbReference>
<evidence type="ECO:0000313" key="2">
    <source>
        <dbReference type="EMBL" id="RFC63736.1"/>
    </source>
</evidence>
<keyword evidence="1" id="KW-0479">Metal-binding</keyword>
<dbReference type="GO" id="GO:0008441">
    <property type="term" value="F:3'(2'),5'-bisphosphate nucleotidase activity"/>
    <property type="evidence" value="ECO:0007669"/>
    <property type="project" value="TreeGrafter"/>
</dbReference>
<dbReference type="GO" id="GO:0046872">
    <property type="term" value="F:metal ion binding"/>
    <property type="evidence" value="ECO:0007669"/>
    <property type="project" value="UniProtKB-KW"/>
</dbReference>
<proteinExistence type="predicted"/>
<accession>A0A371X3C8</accession>
<dbReference type="PRINTS" id="PR00377">
    <property type="entry name" value="IMPHPHTASES"/>
</dbReference>
<dbReference type="GO" id="GO:0050427">
    <property type="term" value="P:3'-phosphoadenosine 5'-phosphosulfate metabolic process"/>
    <property type="evidence" value="ECO:0007669"/>
    <property type="project" value="TreeGrafter"/>
</dbReference>
<organism evidence="2 3">
    <name type="scientific">Fulvimarina endophytica</name>
    <dbReference type="NCBI Taxonomy" id="2293836"/>
    <lineage>
        <taxon>Bacteria</taxon>
        <taxon>Pseudomonadati</taxon>
        <taxon>Pseudomonadota</taxon>
        <taxon>Alphaproteobacteria</taxon>
        <taxon>Hyphomicrobiales</taxon>
        <taxon>Aurantimonadaceae</taxon>
        <taxon>Fulvimarina</taxon>
    </lineage>
</organism>
<name>A0A371X3C8_9HYPH</name>
<dbReference type="Gene3D" id="3.30.540.10">
    <property type="entry name" value="Fructose-1,6-Bisphosphatase, subunit A, domain 1"/>
    <property type="match status" value="1"/>
</dbReference>
<feature type="binding site" evidence="1">
    <location>
        <position position="48"/>
    </location>
    <ligand>
        <name>Mg(2+)</name>
        <dbReference type="ChEBI" id="CHEBI:18420"/>
        <label>1</label>
        <note>catalytic</note>
    </ligand>
</feature>
<dbReference type="CDD" id="cd01638">
    <property type="entry name" value="CysQ"/>
    <property type="match status" value="1"/>
</dbReference>
<dbReference type="PANTHER" id="PTHR43028">
    <property type="entry name" value="3'(2'),5'-BISPHOSPHATE NUCLEOTIDASE 1"/>
    <property type="match status" value="1"/>
</dbReference>
<dbReference type="OrthoDB" id="9785695at2"/>
<dbReference type="InterPro" id="IPR050725">
    <property type="entry name" value="CysQ/Inositol_MonoPase"/>
</dbReference>
<feature type="binding site" evidence="1">
    <location>
        <position position="70"/>
    </location>
    <ligand>
        <name>Mg(2+)</name>
        <dbReference type="ChEBI" id="CHEBI:18420"/>
        <label>1</label>
        <note>catalytic</note>
    </ligand>
</feature>
<feature type="binding site" evidence="1">
    <location>
        <position position="191"/>
    </location>
    <ligand>
        <name>Mg(2+)</name>
        <dbReference type="ChEBI" id="CHEBI:18420"/>
        <label>1</label>
        <note>catalytic</note>
    </ligand>
</feature>
<dbReference type="Proteomes" id="UP000264310">
    <property type="component" value="Unassembled WGS sequence"/>
</dbReference>
<dbReference type="AlphaFoldDB" id="A0A371X3C8"/>
<dbReference type="InterPro" id="IPR020550">
    <property type="entry name" value="Inositol_monophosphatase_CS"/>
</dbReference>
<feature type="binding site" evidence="1">
    <location>
        <position position="69"/>
    </location>
    <ligand>
        <name>Mg(2+)</name>
        <dbReference type="ChEBI" id="CHEBI:18420"/>
        <label>1</label>
        <note>catalytic</note>
    </ligand>
</feature>
<feature type="binding site" evidence="1">
    <location>
        <position position="67"/>
    </location>
    <ligand>
        <name>Mg(2+)</name>
        <dbReference type="ChEBI" id="CHEBI:18420"/>
        <label>1</label>
        <note>catalytic</note>
    </ligand>
</feature>
<sequence>MEAIVELGASGEVEFKDDESPVTRADRAAEQAITAILEARYTLPIIAEERFSDGRVPEVGDVFFLVDPLDGTKSYIAGKPDYTVNIAVIERGFPIFGCVGVPETGEVYYGGLGLAPTLERGDETIALAASPAPGPMRALVSRNHLSSTTKDYLDALDISGTIAIGSSLKFCLIAEGRGDLYPRFSRTMQWDTAAGDAILRAAGGLTVTPSGETFVYGRTRQRLEDIYANGFFIAVGDPAILERPGILRST</sequence>
<comment type="caution">
    <text evidence="2">The sequence shown here is derived from an EMBL/GenBank/DDBJ whole genome shotgun (WGS) entry which is preliminary data.</text>
</comment>
<keyword evidence="1" id="KW-0460">Magnesium</keyword>
<evidence type="ECO:0000313" key="3">
    <source>
        <dbReference type="Proteomes" id="UP000264310"/>
    </source>
</evidence>
<dbReference type="GO" id="GO:0046854">
    <property type="term" value="P:phosphatidylinositol phosphate biosynthetic process"/>
    <property type="evidence" value="ECO:0007669"/>
    <property type="project" value="InterPro"/>
</dbReference>
<reference evidence="2 3" key="1">
    <citation type="submission" date="2018-08" db="EMBL/GenBank/DDBJ databases">
        <title>Fulvimarina sp. 85, whole genome shotgun sequence.</title>
        <authorList>
            <person name="Tuo L."/>
        </authorList>
    </citation>
    <scope>NUCLEOTIDE SEQUENCE [LARGE SCALE GENOMIC DNA]</scope>
    <source>
        <strain evidence="2 3">85</strain>
    </source>
</reference>
<dbReference type="Gene3D" id="3.40.190.80">
    <property type="match status" value="1"/>
</dbReference>
<dbReference type="Pfam" id="PF00459">
    <property type="entry name" value="Inositol_P"/>
    <property type="match status" value="1"/>
</dbReference>
<evidence type="ECO:0000256" key="1">
    <source>
        <dbReference type="PIRSR" id="PIRSR600760-2"/>
    </source>
</evidence>
<keyword evidence="3" id="KW-1185">Reference proteome</keyword>
<dbReference type="GO" id="GO:0000103">
    <property type="term" value="P:sulfate assimilation"/>
    <property type="evidence" value="ECO:0007669"/>
    <property type="project" value="TreeGrafter"/>
</dbReference>
<comment type="cofactor">
    <cofactor evidence="1">
        <name>Mg(2+)</name>
        <dbReference type="ChEBI" id="CHEBI:18420"/>
    </cofactor>
</comment>
<protein>
    <submittedName>
        <fullName evidence="2">3'(2'),5'-bisphosphate nucleotidase CysQ</fullName>
    </submittedName>
</protein>
<dbReference type="InterPro" id="IPR000760">
    <property type="entry name" value="Inositol_monophosphatase-like"/>
</dbReference>
<dbReference type="PANTHER" id="PTHR43028:SF5">
    <property type="entry name" value="3'(2'),5'-BISPHOSPHATE NUCLEOTIDASE 1"/>
    <property type="match status" value="1"/>
</dbReference>
<gene>
    <name evidence="2" type="ORF">DYI37_09515</name>
</gene>